<dbReference type="OrthoDB" id="6437659at2759"/>
<sequence>MKDHVGNPGNELSDHSANLATVEGQEIDIPAPYTCMKHKCKRIILGDWEIYWKKYESVLGRRVRSGVDPKHLISNKFLIYFFQDADHSLVIHIVLKY</sequence>
<evidence type="ECO:0008006" key="3">
    <source>
        <dbReference type="Google" id="ProtNLM"/>
    </source>
</evidence>
<dbReference type="AlphaFoldDB" id="A0A4Y2CA72"/>
<dbReference type="EMBL" id="BGPR01000159">
    <property type="protein sequence ID" value="GBM00678.1"/>
    <property type="molecule type" value="Genomic_DNA"/>
</dbReference>
<organism evidence="1 2">
    <name type="scientific">Araneus ventricosus</name>
    <name type="common">Orbweaver spider</name>
    <name type="synonym">Epeira ventricosa</name>
    <dbReference type="NCBI Taxonomy" id="182803"/>
    <lineage>
        <taxon>Eukaryota</taxon>
        <taxon>Metazoa</taxon>
        <taxon>Ecdysozoa</taxon>
        <taxon>Arthropoda</taxon>
        <taxon>Chelicerata</taxon>
        <taxon>Arachnida</taxon>
        <taxon>Araneae</taxon>
        <taxon>Araneomorphae</taxon>
        <taxon>Entelegynae</taxon>
        <taxon>Araneoidea</taxon>
        <taxon>Araneidae</taxon>
        <taxon>Araneus</taxon>
    </lineage>
</organism>
<dbReference type="Proteomes" id="UP000499080">
    <property type="component" value="Unassembled WGS sequence"/>
</dbReference>
<reference evidence="1 2" key="1">
    <citation type="journal article" date="2019" name="Sci. Rep.">
        <title>Orb-weaving spider Araneus ventricosus genome elucidates the spidroin gene catalogue.</title>
        <authorList>
            <person name="Kono N."/>
            <person name="Nakamura H."/>
            <person name="Ohtoshi R."/>
            <person name="Moran D.A.P."/>
            <person name="Shinohara A."/>
            <person name="Yoshida Y."/>
            <person name="Fujiwara M."/>
            <person name="Mori M."/>
            <person name="Tomita M."/>
            <person name="Arakawa K."/>
        </authorList>
    </citation>
    <scope>NUCLEOTIDE SEQUENCE [LARGE SCALE GENOMIC DNA]</scope>
</reference>
<evidence type="ECO:0000313" key="2">
    <source>
        <dbReference type="Proteomes" id="UP000499080"/>
    </source>
</evidence>
<evidence type="ECO:0000313" key="1">
    <source>
        <dbReference type="EMBL" id="GBM00678.1"/>
    </source>
</evidence>
<gene>
    <name evidence="1" type="ORF">AVEN_118024_1</name>
</gene>
<proteinExistence type="predicted"/>
<accession>A0A4Y2CA72</accession>
<name>A0A4Y2CA72_ARAVE</name>
<comment type="caution">
    <text evidence="1">The sequence shown here is derived from an EMBL/GenBank/DDBJ whole genome shotgun (WGS) entry which is preliminary data.</text>
</comment>
<protein>
    <recommendedName>
        <fullName evidence="3">RNase H type-1 domain-containing protein</fullName>
    </recommendedName>
</protein>
<keyword evidence="2" id="KW-1185">Reference proteome</keyword>